<dbReference type="Proteomes" id="UP000070163">
    <property type="component" value="Unassembled WGS sequence"/>
</dbReference>
<dbReference type="InterPro" id="IPR007197">
    <property type="entry name" value="rSAM"/>
</dbReference>
<dbReference type="PROSITE" id="PS51918">
    <property type="entry name" value="RADICAL_SAM"/>
    <property type="match status" value="1"/>
</dbReference>
<dbReference type="Gene3D" id="3.80.30.20">
    <property type="entry name" value="tm_1862 like domain"/>
    <property type="match status" value="1"/>
</dbReference>
<dbReference type="InterPro" id="IPR006638">
    <property type="entry name" value="Elp3/MiaA/NifB-like_rSAM"/>
</dbReference>
<comment type="function">
    <text evidence="1 11">Catalyzes the methylthiolation of N6-threonylcarbamoyladenosine (t(6)A), leading to the formation of 2-methylthio-N6-threonylcarbamoyladenosine (ms(2)t(6)A) at position 37 in tRNAs that read codons beginning with adenine.</text>
</comment>
<evidence type="ECO:0000313" key="17">
    <source>
        <dbReference type="Proteomes" id="UP000070163"/>
    </source>
</evidence>
<dbReference type="PROSITE" id="PS51449">
    <property type="entry name" value="MTTASE_N"/>
    <property type="match status" value="1"/>
</dbReference>
<feature type="compositionally biased region" description="Basic and acidic residues" evidence="12">
    <location>
        <begin position="333"/>
        <end position="351"/>
    </location>
</feature>
<dbReference type="InterPro" id="IPR002792">
    <property type="entry name" value="TRAM_dom"/>
</dbReference>
<dbReference type="Pfam" id="PF00919">
    <property type="entry name" value="UPF0004"/>
    <property type="match status" value="1"/>
</dbReference>
<evidence type="ECO:0000256" key="4">
    <source>
        <dbReference type="ARBA" id="ARBA00022679"/>
    </source>
</evidence>
<dbReference type="Gene3D" id="3.40.50.12160">
    <property type="entry name" value="Methylthiotransferase, N-terminal domain"/>
    <property type="match status" value="1"/>
</dbReference>
<feature type="domain" description="TRAM" evidence="13">
    <location>
        <begin position="365"/>
        <end position="424"/>
    </location>
</feature>
<comment type="similarity">
    <text evidence="2 11">Belongs to the methylthiotransferase family. CDKAL1 subfamily.</text>
</comment>
<dbReference type="FunFam" id="3.40.50.12160:FF:000003">
    <property type="entry name" value="CDK5 regulatory subunit-associated protein 1"/>
    <property type="match status" value="1"/>
</dbReference>
<dbReference type="FunFam" id="3.80.30.20:FF:000002">
    <property type="entry name" value="threonylcarbamoyladenosine tRNA methylthiotransferase isoform X2"/>
    <property type="match status" value="1"/>
</dbReference>
<keyword evidence="3 11" id="KW-0004">4Fe-4S</keyword>
<dbReference type="InterPro" id="IPR020612">
    <property type="entry name" value="Methylthiotransferase_CS"/>
</dbReference>
<keyword evidence="17" id="KW-1185">Reference proteome</keyword>
<dbReference type="EC" id="2.8.4.5" evidence="11"/>
<evidence type="ECO:0000259" key="14">
    <source>
        <dbReference type="PROSITE" id="PS51449"/>
    </source>
</evidence>
<feature type="region of interest" description="Disordered" evidence="12">
    <location>
        <begin position="332"/>
        <end position="351"/>
    </location>
</feature>
<dbReference type="PANTHER" id="PTHR11918:SF45">
    <property type="entry name" value="THREONYLCARBAMOYLADENOSINE TRNA METHYLTHIOTRANSFERASE"/>
    <property type="match status" value="1"/>
</dbReference>
<dbReference type="InterPro" id="IPR058240">
    <property type="entry name" value="rSAM_sf"/>
</dbReference>
<name>A0A133UB97_9EURY</name>
<evidence type="ECO:0000259" key="15">
    <source>
        <dbReference type="PROSITE" id="PS51918"/>
    </source>
</evidence>
<evidence type="ECO:0000256" key="8">
    <source>
        <dbReference type="ARBA" id="ARBA00023004"/>
    </source>
</evidence>
<dbReference type="EMBL" id="LHXJ01000008">
    <property type="protein sequence ID" value="KXA91471.1"/>
    <property type="molecule type" value="Genomic_DNA"/>
</dbReference>
<sequence length="427" mass="48371">MYIHEETYGCTMNQGDTELMLGELESSGHKIVQSIEESDVVLVNTCAVTRTTLNRIVHRLKELAKMDDKKVVVGGCLPLIDLNKIEEIGEFAGIISCRTTEAINEVVERISEGESGIRKISGESRKTSKRRFRGGDISAPLAIAEGCLSDCSYCCVKRARGRLRSFKPDEIVEEVREEVEAGRREIYITAQDTAAYGLDLGTDLPRLLKNVTTIPEKFRVRVGMMNPEYAGKILSDLLRVFESEKIYKFLHLPVQSGNDDVLREMRRGYEVKDFKRIVKSFEEKFPNLYLATDIIVGFPGEDEEAFRDSCDLLKEIKPDKVNLTRFTPMPGTDAKEMKQIRSEEKKRRSKEMTDIVQEISYEKNLNYWGNVTEGLVVKEGRKGGYVTRLPNYKPLIIEEADPGDFIKVKVTEAEPTYLKGEVLKGAD</sequence>
<dbReference type="PROSITE" id="PS01278">
    <property type="entry name" value="MTTASE_RADICAL"/>
    <property type="match status" value="1"/>
</dbReference>
<evidence type="ECO:0000256" key="10">
    <source>
        <dbReference type="ARBA" id="ARBA00051661"/>
    </source>
</evidence>
<dbReference type="SMART" id="SM00729">
    <property type="entry name" value="Elp3"/>
    <property type="match status" value="1"/>
</dbReference>
<accession>A0A133UB97</accession>
<dbReference type="GO" id="GO:0051539">
    <property type="term" value="F:4 iron, 4 sulfur cluster binding"/>
    <property type="evidence" value="ECO:0007669"/>
    <property type="project" value="UniProtKB-UniRule"/>
</dbReference>
<dbReference type="GO" id="GO:0035598">
    <property type="term" value="F:tRNA (N(6)-L-threonylcarbamoyladenosine(37)-C(2))-methylthiotransferase activity"/>
    <property type="evidence" value="ECO:0007669"/>
    <property type="project" value="UniProtKB-UniRule"/>
</dbReference>
<dbReference type="InterPro" id="IPR023404">
    <property type="entry name" value="rSAM_horseshoe"/>
</dbReference>
<keyword evidence="4 11" id="KW-0808">Transferase</keyword>
<dbReference type="InterPro" id="IPR006466">
    <property type="entry name" value="MiaB-like_arc_euk"/>
</dbReference>
<dbReference type="CDD" id="cd01335">
    <property type="entry name" value="Radical_SAM"/>
    <property type="match status" value="1"/>
</dbReference>
<evidence type="ECO:0000256" key="12">
    <source>
        <dbReference type="SAM" id="MobiDB-lite"/>
    </source>
</evidence>
<feature type="domain" description="MTTase N-terminal" evidence="14">
    <location>
        <begin position="1"/>
        <end position="115"/>
    </location>
</feature>
<dbReference type="NCBIfam" id="TIGR00089">
    <property type="entry name" value="MiaB/RimO family radical SAM methylthiotransferase"/>
    <property type="match status" value="1"/>
</dbReference>
<evidence type="ECO:0000256" key="6">
    <source>
        <dbReference type="ARBA" id="ARBA00022694"/>
    </source>
</evidence>
<dbReference type="PATRIC" id="fig|1698259.3.peg.1433"/>
<dbReference type="PANTHER" id="PTHR11918">
    <property type="entry name" value="RADICAL SAM PROTEINS"/>
    <property type="match status" value="1"/>
</dbReference>
<evidence type="ECO:0000256" key="5">
    <source>
        <dbReference type="ARBA" id="ARBA00022691"/>
    </source>
</evidence>
<evidence type="ECO:0000256" key="9">
    <source>
        <dbReference type="ARBA" id="ARBA00023014"/>
    </source>
</evidence>
<keyword evidence="9 11" id="KW-0411">Iron-sulfur</keyword>
<dbReference type="SFLD" id="SFLDG01082">
    <property type="entry name" value="B12-binding_domain_containing"/>
    <property type="match status" value="1"/>
</dbReference>
<dbReference type="Pfam" id="PF04055">
    <property type="entry name" value="Radical_SAM"/>
    <property type="match status" value="1"/>
</dbReference>
<dbReference type="AlphaFoldDB" id="A0A133UB97"/>
<keyword evidence="6 11" id="KW-0819">tRNA processing</keyword>
<protein>
    <recommendedName>
        <fullName evidence="11">tRNA-t(6)A37 methylthiotransferase</fullName>
        <ecNumber evidence="11">2.8.4.5</ecNumber>
    </recommendedName>
</protein>
<dbReference type="Pfam" id="PF01938">
    <property type="entry name" value="TRAM"/>
    <property type="match status" value="1"/>
</dbReference>
<evidence type="ECO:0000313" key="16">
    <source>
        <dbReference type="EMBL" id="KXA91471.1"/>
    </source>
</evidence>
<dbReference type="GO" id="GO:0046872">
    <property type="term" value="F:metal ion binding"/>
    <property type="evidence" value="ECO:0007669"/>
    <property type="project" value="UniProtKB-UniRule"/>
</dbReference>
<keyword evidence="7 11" id="KW-0479">Metal-binding</keyword>
<comment type="cofactor">
    <cofactor evidence="11">
        <name>[4Fe-4S] cluster</name>
        <dbReference type="ChEBI" id="CHEBI:49883"/>
    </cofactor>
    <text evidence="11">Binds 1 or 2 [4Fe-4S] cluster. One cluster is coordinated with 3 cysteines and an exchangeable S-adenosyl-L-methionine.</text>
</comment>
<evidence type="ECO:0000256" key="3">
    <source>
        <dbReference type="ARBA" id="ARBA00022485"/>
    </source>
</evidence>
<dbReference type="SFLD" id="SFLDS00029">
    <property type="entry name" value="Radical_SAM"/>
    <property type="match status" value="1"/>
</dbReference>
<proteinExistence type="inferred from homology"/>
<dbReference type="SUPFAM" id="SSF102114">
    <property type="entry name" value="Radical SAM enzymes"/>
    <property type="match status" value="1"/>
</dbReference>
<evidence type="ECO:0000256" key="11">
    <source>
        <dbReference type="RuleBase" id="RU368081"/>
    </source>
</evidence>
<dbReference type="InterPro" id="IPR013848">
    <property type="entry name" value="Methylthiotransferase_N"/>
</dbReference>
<comment type="caution">
    <text evidence="16">The sequence shown here is derived from an EMBL/GenBank/DDBJ whole genome shotgun (WGS) entry which is preliminary data.</text>
</comment>
<organism evidence="16 17">
    <name type="scientific">candidate division MSBL1 archaeon SCGC-AAA259A05</name>
    <dbReference type="NCBI Taxonomy" id="1698259"/>
    <lineage>
        <taxon>Archaea</taxon>
        <taxon>Methanobacteriati</taxon>
        <taxon>Methanobacteriota</taxon>
        <taxon>candidate division MSBL1</taxon>
    </lineage>
</organism>
<evidence type="ECO:0000259" key="13">
    <source>
        <dbReference type="PROSITE" id="PS50926"/>
    </source>
</evidence>
<dbReference type="SFLD" id="SFLDG01061">
    <property type="entry name" value="methylthiotransferase"/>
    <property type="match status" value="1"/>
</dbReference>
<dbReference type="InterPro" id="IPR005839">
    <property type="entry name" value="Methylthiotransferase"/>
</dbReference>
<comment type="catalytic activity">
    <reaction evidence="10 11">
        <text>N(6)-L-threonylcarbamoyladenosine(37) in tRNA + (sulfur carrier)-SH + AH2 + 2 S-adenosyl-L-methionine = 2-methylsulfanyl-N(6)-L-threonylcarbamoyladenosine(37) in tRNA + (sulfur carrier)-H + 5'-deoxyadenosine + L-methionine + A + S-adenosyl-L-homocysteine + 2 H(+)</text>
        <dbReference type="Rhea" id="RHEA:37075"/>
        <dbReference type="Rhea" id="RHEA-COMP:10163"/>
        <dbReference type="Rhea" id="RHEA-COMP:11092"/>
        <dbReference type="Rhea" id="RHEA-COMP:14737"/>
        <dbReference type="Rhea" id="RHEA-COMP:14739"/>
        <dbReference type="ChEBI" id="CHEBI:13193"/>
        <dbReference type="ChEBI" id="CHEBI:15378"/>
        <dbReference type="ChEBI" id="CHEBI:17319"/>
        <dbReference type="ChEBI" id="CHEBI:17499"/>
        <dbReference type="ChEBI" id="CHEBI:29917"/>
        <dbReference type="ChEBI" id="CHEBI:57844"/>
        <dbReference type="ChEBI" id="CHEBI:57856"/>
        <dbReference type="ChEBI" id="CHEBI:59789"/>
        <dbReference type="ChEBI" id="CHEBI:64428"/>
        <dbReference type="ChEBI" id="CHEBI:74418"/>
        <dbReference type="ChEBI" id="CHEBI:74420"/>
        <dbReference type="EC" id="2.8.4.5"/>
    </reaction>
</comment>
<keyword evidence="8 11" id="KW-0408">Iron</keyword>
<reference evidence="16 17" key="1">
    <citation type="journal article" date="2016" name="Sci. Rep.">
        <title>Metabolic traits of an uncultured archaeal lineage -MSBL1- from brine pools of the Red Sea.</title>
        <authorList>
            <person name="Mwirichia R."/>
            <person name="Alam I."/>
            <person name="Rashid M."/>
            <person name="Vinu M."/>
            <person name="Ba-Alawi W."/>
            <person name="Anthony Kamau A."/>
            <person name="Kamanda Ngugi D."/>
            <person name="Goker M."/>
            <person name="Klenk H.P."/>
            <person name="Bajic V."/>
            <person name="Stingl U."/>
        </authorList>
    </citation>
    <scope>NUCLEOTIDE SEQUENCE [LARGE SCALE GENOMIC DNA]</scope>
    <source>
        <strain evidence="16">SCGC-AAA259A05</strain>
    </source>
</reference>
<keyword evidence="5 11" id="KW-0949">S-adenosyl-L-methionine</keyword>
<dbReference type="PROSITE" id="PS50926">
    <property type="entry name" value="TRAM"/>
    <property type="match status" value="1"/>
</dbReference>
<dbReference type="NCBIfam" id="TIGR01578">
    <property type="entry name" value="MiaB-like-B"/>
    <property type="match status" value="1"/>
</dbReference>
<gene>
    <name evidence="16" type="ORF">AKJ57_01190</name>
</gene>
<evidence type="ECO:0000256" key="2">
    <source>
        <dbReference type="ARBA" id="ARBA00008616"/>
    </source>
</evidence>
<feature type="domain" description="Radical SAM core" evidence="15">
    <location>
        <begin position="133"/>
        <end position="362"/>
    </location>
</feature>
<dbReference type="InterPro" id="IPR038135">
    <property type="entry name" value="Methylthiotransferase_N_sf"/>
</dbReference>
<evidence type="ECO:0000256" key="1">
    <source>
        <dbReference type="ARBA" id="ARBA00002399"/>
    </source>
</evidence>
<evidence type="ECO:0000256" key="7">
    <source>
        <dbReference type="ARBA" id="ARBA00022723"/>
    </source>
</evidence>